<accession>A0A6A6B0J7</accession>
<protein>
    <submittedName>
        <fullName evidence="1">Uncharacterized protein</fullName>
    </submittedName>
</protein>
<dbReference type="AlphaFoldDB" id="A0A6A6B0J7"/>
<sequence length="165" mass="19025">MFQSETLSELKKEQLIQALQAHQLNTVIDLRRVERKFAAANSPDVMQPMTSAWTFYVNSQGLLIELRGFTRNYPFSSECVDEAKRRVYLDPESNKSWNLAWLVLRKIQTDQLILSYANYQAALPAMWGNQIPSAEGIARLAAAFRSEWTYGLAQMLRHWEQPPVC</sequence>
<dbReference type="GeneID" id="54302564"/>
<proteinExistence type="predicted"/>
<name>A0A6A6B0J7_9PEZI</name>
<evidence type="ECO:0000313" key="1">
    <source>
        <dbReference type="EMBL" id="KAF2136557.1"/>
    </source>
</evidence>
<organism evidence="1 2">
    <name type="scientific">Aplosporella prunicola CBS 121167</name>
    <dbReference type="NCBI Taxonomy" id="1176127"/>
    <lineage>
        <taxon>Eukaryota</taxon>
        <taxon>Fungi</taxon>
        <taxon>Dikarya</taxon>
        <taxon>Ascomycota</taxon>
        <taxon>Pezizomycotina</taxon>
        <taxon>Dothideomycetes</taxon>
        <taxon>Dothideomycetes incertae sedis</taxon>
        <taxon>Botryosphaeriales</taxon>
        <taxon>Aplosporellaceae</taxon>
        <taxon>Aplosporella</taxon>
    </lineage>
</organism>
<gene>
    <name evidence="1" type="ORF">K452DRAFT_329632</name>
</gene>
<evidence type="ECO:0000313" key="2">
    <source>
        <dbReference type="Proteomes" id="UP000799438"/>
    </source>
</evidence>
<dbReference type="OrthoDB" id="4932428at2759"/>
<dbReference type="RefSeq" id="XP_033392275.1">
    <property type="nucleotide sequence ID" value="XM_033545069.1"/>
</dbReference>
<dbReference type="EMBL" id="ML995517">
    <property type="protein sequence ID" value="KAF2136557.1"/>
    <property type="molecule type" value="Genomic_DNA"/>
</dbReference>
<reference evidence="1" key="1">
    <citation type="journal article" date="2020" name="Stud. Mycol.">
        <title>101 Dothideomycetes genomes: a test case for predicting lifestyles and emergence of pathogens.</title>
        <authorList>
            <person name="Haridas S."/>
            <person name="Albert R."/>
            <person name="Binder M."/>
            <person name="Bloem J."/>
            <person name="Labutti K."/>
            <person name="Salamov A."/>
            <person name="Andreopoulos B."/>
            <person name="Baker S."/>
            <person name="Barry K."/>
            <person name="Bills G."/>
            <person name="Bluhm B."/>
            <person name="Cannon C."/>
            <person name="Castanera R."/>
            <person name="Culley D."/>
            <person name="Daum C."/>
            <person name="Ezra D."/>
            <person name="Gonzalez J."/>
            <person name="Henrissat B."/>
            <person name="Kuo A."/>
            <person name="Liang C."/>
            <person name="Lipzen A."/>
            <person name="Lutzoni F."/>
            <person name="Magnuson J."/>
            <person name="Mondo S."/>
            <person name="Nolan M."/>
            <person name="Ohm R."/>
            <person name="Pangilinan J."/>
            <person name="Park H.-J."/>
            <person name="Ramirez L."/>
            <person name="Alfaro M."/>
            <person name="Sun H."/>
            <person name="Tritt A."/>
            <person name="Yoshinaga Y."/>
            <person name="Zwiers L.-H."/>
            <person name="Turgeon B."/>
            <person name="Goodwin S."/>
            <person name="Spatafora J."/>
            <person name="Crous P."/>
            <person name="Grigoriev I."/>
        </authorList>
    </citation>
    <scope>NUCLEOTIDE SEQUENCE</scope>
    <source>
        <strain evidence="1">CBS 121167</strain>
    </source>
</reference>
<keyword evidence="2" id="KW-1185">Reference proteome</keyword>
<dbReference type="Proteomes" id="UP000799438">
    <property type="component" value="Unassembled WGS sequence"/>
</dbReference>